<accession>A0ABP0E5F6</accession>
<evidence type="ECO:0000313" key="1">
    <source>
        <dbReference type="EMBL" id="CAK7892406.1"/>
    </source>
</evidence>
<evidence type="ECO:0000313" key="2">
    <source>
        <dbReference type="Proteomes" id="UP001497600"/>
    </source>
</evidence>
<dbReference type="EMBL" id="OZ004253">
    <property type="protein sequence ID" value="CAK7892406.1"/>
    <property type="molecule type" value="Genomic_DNA"/>
</dbReference>
<organism evidence="1 2">
    <name type="scientific">[Candida] anglica</name>
    <dbReference type="NCBI Taxonomy" id="148631"/>
    <lineage>
        <taxon>Eukaryota</taxon>
        <taxon>Fungi</taxon>
        <taxon>Dikarya</taxon>
        <taxon>Ascomycota</taxon>
        <taxon>Saccharomycotina</taxon>
        <taxon>Pichiomycetes</taxon>
        <taxon>Debaryomycetaceae</taxon>
        <taxon>Kurtzmaniella</taxon>
    </lineage>
</organism>
<name>A0ABP0E5F6_9ASCO</name>
<keyword evidence="2" id="KW-1185">Reference proteome</keyword>
<protein>
    <submittedName>
        <fullName evidence="1">Uncharacterized protein</fullName>
    </submittedName>
</protein>
<proteinExistence type="predicted"/>
<sequence length="53" mass="5800">MSHSALVVFGCKILTLAFSFGKYSWVQKALLNSRSSLQPCDTSSEQFSGKLTV</sequence>
<reference evidence="1 2" key="1">
    <citation type="submission" date="2024-01" db="EMBL/GenBank/DDBJ databases">
        <authorList>
            <consortium name="Genoscope - CEA"/>
            <person name="William W."/>
        </authorList>
    </citation>
    <scope>NUCLEOTIDE SEQUENCE [LARGE SCALE GENOMIC DNA]</scope>
    <source>
        <strain evidence="1 2">29B2s-10</strain>
    </source>
</reference>
<gene>
    <name evidence="1" type="ORF">CAAN4_A02762</name>
</gene>
<dbReference type="Proteomes" id="UP001497600">
    <property type="component" value="Chromosome A"/>
</dbReference>